<dbReference type="EMBL" id="JAENHL010000008">
    <property type="protein sequence ID" value="MBK1870807.1"/>
    <property type="molecule type" value="Genomic_DNA"/>
</dbReference>
<organism evidence="1 2">
    <name type="scientific">Taklimakanibacter albus</name>
    <dbReference type="NCBI Taxonomy" id="2800327"/>
    <lineage>
        <taxon>Bacteria</taxon>
        <taxon>Pseudomonadati</taxon>
        <taxon>Pseudomonadota</taxon>
        <taxon>Alphaproteobacteria</taxon>
        <taxon>Hyphomicrobiales</taxon>
        <taxon>Aestuariivirgaceae</taxon>
        <taxon>Taklimakanibacter</taxon>
    </lineage>
</organism>
<reference evidence="1" key="1">
    <citation type="submission" date="2021-01" db="EMBL/GenBank/DDBJ databases">
        <authorList>
            <person name="Sun Q."/>
        </authorList>
    </citation>
    <scope>NUCLEOTIDE SEQUENCE</scope>
    <source>
        <strain evidence="1">YIM B02566</strain>
    </source>
</reference>
<evidence type="ECO:0000313" key="1">
    <source>
        <dbReference type="EMBL" id="MBK1870807.1"/>
    </source>
</evidence>
<proteinExistence type="predicted"/>
<name>A0ACC5RDV6_9HYPH</name>
<gene>
    <name evidence="1" type="ORF">JHL16_30860</name>
</gene>
<accession>A0ACC5RDV6</accession>
<comment type="caution">
    <text evidence="1">The sequence shown here is derived from an EMBL/GenBank/DDBJ whole genome shotgun (WGS) entry which is preliminary data.</text>
</comment>
<dbReference type="Proteomes" id="UP000616151">
    <property type="component" value="Unassembled WGS sequence"/>
</dbReference>
<sequence>MLVGVDIGTQSLKVAVADATLAVKGQAQRSYRAHFAAAGHAEQDPRLWEEALGPAIAEALTAANVTASQVTALAVCGQLDGCIPISDRGEALGHCLTWMDRRASAELVGLDHDHLHRLTGVVPDASHQGAKIRWLKRHREYKAARYHQPVSYLVERLTGEAVIDHAQASTSMLYGLASQAYDPALLSAFGVTADELPAIARPDEIAGGLTSKGAALTGLSPGIAVAVGTGDDFSAALGAGVIEPGQVSVAVGTGEVVGALFADPVIDPERLVETHAYPAGGFFVENPGWLSGGAVAWLKDLLRLPDFAAFDAEAAKAPPGSEDLLFLPALTGAMAPEWNAGARGCFYGMTPAHGAPHLARATLEGCGFAMRDVLDRLSALGAAPKQLVMLAGGSQSRVWAQIRADIARLPVAISPSRHGSVMGALMLAGVATGRFSDLRQAAGLIARPSDIVTPDAIAAARLDHAYRRYRQLFTALKDMFPQPSEST</sequence>
<evidence type="ECO:0000313" key="2">
    <source>
        <dbReference type="Proteomes" id="UP000616151"/>
    </source>
</evidence>
<protein>
    <submittedName>
        <fullName evidence="1">Uncharacterized protein</fullName>
    </submittedName>
</protein>
<keyword evidence="2" id="KW-1185">Reference proteome</keyword>